<dbReference type="InterPro" id="IPR036388">
    <property type="entry name" value="WH-like_DNA-bd_sf"/>
</dbReference>
<accession>A0A168MI00</accession>
<name>A0A168MI00_9BACL</name>
<feature type="domain" description="Transcription regulator PadR N-terminal" evidence="1">
    <location>
        <begin position="11"/>
        <end position="88"/>
    </location>
</feature>
<dbReference type="Proteomes" id="UP000076967">
    <property type="component" value="Unassembled WGS sequence"/>
</dbReference>
<dbReference type="EMBL" id="LVJH01000006">
    <property type="protein sequence ID" value="OAB44707.1"/>
    <property type="molecule type" value="Genomic_DNA"/>
</dbReference>
<dbReference type="STRING" id="494026.PGLA_04645"/>
<dbReference type="InterPro" id="IPR005149">
    <property type="entry name" value="Tscrpt_reg_PadR_N"/>
</dbReference>
<dbReference type="Gene3D" id="1.10.10.10">
    <property type="entry name" value="Winged helix-like DNA-binding domain superfamily/Winged helix DNA-binding domain"/>
    <property type="match status" value="1"/>
</dbReference>
<evidence type="ECO:0000259" key="1">
    <source>
        <dbReference type="Pfam" id="PF03551"/>
    </source>
</evidence>
<proteinExistence type="predicted"/>
<comment type="caution">
    <text evidence="2">The sequence shown here is derived from an EMBL/GenBank/DDBJ whole genome shotgun (WGS) entry which is preliminary data.</text>
</comment>
<dbReference type="Pfam" id="PF03551">
    <property type="entry name" value="PadR"/>
    <property type="match status" value="1"/>
</dbReference>
<sequence length="186" mass="21068">MKHLSNVELVLLQIIAESKQMSGYEINKVIEHRGYREWAKIGTTSIYVGLQKLKEKRLIQSDSSGDKFGKGPLPVKFAITENGKQMLRNEVIDCLSSTRERDIRFDLGIAALPSIHKEEANEALKKRYEFLQETSLHIGGKYEAQGGKKKLPLHIRALFLHPISLIEKELQFIAQLISELEGGTAR</sequence>
<dbReference type="InterPro" id="IPR036390">
    <property type="entry name" value="WH_DNA-bd_sf"/>
</dbReference>
<reference evidence="2 3" key="1">
    <citation type="submission" date="2016-03" db="EMBL/GenBank/DDBJ databases">
        <title>Draft genome sequence of Paenibacillus glacialis DSM 22343.</title>
        <authorList>
            <person name="Shin S.-K."/>
            <person name="Yi H."/>
        </authorList>
    </citation>
    <scope>NUCLEOTIDE SEQUENCE [LARGE SCALE GENOMIC DNA]</scope>
    <source>
        <strain evidence="2 3">DSM 22343</strain>
    </source>
</reference>
<dbReference type="OrthoDB" id="9808762at2"/>
<dbReference type="SUPFAM" id="SSF46785">
    <property type="entry name" value="Winged helix' DNA-binding domain"/>
    <property type="match status" value="1"/>
</dbReference>
<dbReference type="AlphaFoldDB" id="A0A168MI00"/>
<protein>
    <submittedName>
        <fullName evidence="2">PadR family transcriptional regulator</fullName>
    </submittedName>
</protein>
<gene>
    <name evidence="2" type="ORF">PGLA_04645</name>
</gene>
<evidence type="ECO:0000313" key="2">
    <source>
        <dbReference type="EMBL" id="OAB44707.1"/>
    </source>
</evidence>
<organism evidence="2 3">
    <name type="scientific">Paenibacillus glacialis</name>
    <dbReference type="NCBI Taxonomy" id="494026"/>
    <lineage>
        <taxon>Bacteria</taxon>
        <taxon>Bacillati</taxon>
        <taxon>Bacillota</taxon>
        <taxon>Bacilli</taxon>
        <taxon>Bacillales</taxon>
        <taxon>Paenibacillaceae</taxon>
        <taxon>Paenibacillus</taxon>
    </lineage>
</organism>
<evidence type="ECO:0000313" key="3">
    <source>
        <dbReference type="Proteomes" id="UP000076967"/>
    </source>
</evidence>
<dbReference type="RefSeq" id="WP_068529442.1">
    <property type="nucleotide sequence ID" value="NZ_LVJH01000006.1"/>
</dbReference>
<keyword evidence="3" id="KW-1185">Reference proteome</keyword>